<dbReference type="GO" id="GO:0005789">
    <property type="term" value="C:endoplasmic reticulum membrane"/>
    <property type="evidence" value="ECO:0007669"/>
    <property type="project" value="UniProtKB-SubCell"/>
</dbReference>
<dbReference type="Pfam" id="PF03798">
    <property type="entry name" value="TRAM_LAG1_CLN8"/>
    <property type="match status" value="1"/>
</dbReference>
<reference evidence="7" key="1">
    <citation type="submission" date="2019-12" db="EMBL/GenBank/DDBJ databases">
        <authorList>
            <person name="Scholes J."/>
        </authorList>
    </citation>
    <scope>NUCLEOTIDE SEQUENCE</scope>
</reference>
<dbReference type="Proteomes" id="UP001153555">
    <property type="component" value="Unassembled WGS sequence"/>
</dbReference>
<evidence type="ECO:0000256" key="2">
    <source>
        <dbReference type="ARBA" id="ARBA00022692"/>
    </source>
</evidence>
<evidence type="ECO:0000259" key="6">
    <source>
        <dbReference type="Pfam" id="PF03798"/>
    </source>
</evidence>
<comment type="subcellular location">
    <subcellularLocation>
        <location evidence="1">Endoplasmic reticulum membrane</location>
        <topology evidence="1">Multi-pass membrane protein</topology>
    </subcellularLocation>
</comment>
<evidence type="ECO:0000256" key="1">
    <source>
        <dbReference type="ARBA" id="ARBA00004477"/>
    </source>
</evidence>
<feature type="non-terminal residue" evidence="7">
    <location>
        <position position="1"/>
    </location>
</feature>
<dbReference type="AlphaFoldDB" id="A0A9N7QZS8"/>
<keyword evidence="2 5" id="KW-0812">Transmembrane</keyword>
<feature type="non-terminal residue" evidence="7">
    <location>
        <position position="54"/>
    </location>
</feature>
<dbReference type="GO" id="GO:0046513">
    <property type="term" value="P:ceramide biosynthetic process"/>
    <property type="evidence" value="ECO:0007669"/>
    <property type="project" value="InterPro"/>
</dbReference>
<dbReference type="OrthoDB" id="1702748at2759"/>
<evidence type="ECO:0000256" key="3">
    <source>
        <dbReference type="ARBA" id="ARBA00022989"/>
    </source>
</evidence>
<dbReference type="PANTHER" id="PTHR12560">
    <property type="entry name" value="LONGEVITY ASSURANCE FACTOR 1 LAG1"/>
    <property type="match status" value="1"/>
</dbReference>
<evidence type="ECO:0000313" key="8">
    <source>
        <dbReference type="Proteomes" id="UP001153555"/>
    </source>
</evidence>
<comment type="caution">
    <text evidence="7">The sequence shown here is derived from an EMBL/GenBank/DDBJ whole genome shotgun (WGS) entry which is preliminary data.</text>
</comment>
<evidence type="ECO:0000256" key="4">
    <source>
        <dbReference type="ARBA" id="ARBA00023136"/>
    </source>
</evidence>
<gene>
    <name evidence="7" type="ORF">SHERM_10251</name>
</gene>
<keyword evidence="3 5" id="KW-1133">Transmembrane helix</keyword>
<evidence type="ECO:0000313" key="7">
    <source>
        <dbReference type="EMBL" id="CAA0807533.1"/>
    </source>
</evidence>
<feature type="transmembrane region" description="Helical" evidence="5">
    <location>
        <begin position="32"/>
        <end position="52"/>
    </location>
</feature>
<protein>
    <submittedName>
        <fullName evidence="7">LAG1 longevity assurance homolog 2</fullName>
    </submittedName>
</protein>
<sequence>FFQIGAVILALHNANDVFMEAAKICKYAEIELGASVSFGLFALSCLVLRLMYFP</sequence>
<evidence type="ECO:0000256" key="5">
    <source>
        <dbReference type="SAM" id="Phobius"/>
    </source>
</evidence>
<dbReference type="EMBL" id="CACSLK010001140">
    <property type="protein sequence ID" value="CAA0807533.1"/>
    <property type="molecule type" value="Genomic_DNA"/>
</dbReference>
<organism evidence="7 8">
    <name type="scientific">Striga hermonthica</name>
    <name type="common">Purple witchweed</name>
    <name type="synonym">Buchnera hermonthica</name>
    <dbReference type="NCBI Taxonomy" id="68872"/>
    <lineage>
        <taxon>Eukaryota</taxon>
        <taxon>Viridiplantae</taxon>
        <taxon>Streptophyta</taxon>
        <taxon>Embryophyta</taxon>
        <taxon>Tracheophyta</taxon>
        <taxon>Spermatophyta</taxon>
        <taxon>Magnoliopsida</taxon>
        <taxon>eudicotyledons</taxon>
        <taxon>Gunneridae</taxon>
        <taxon>Pentapetalae</taxon>
        <taxon>asterids</taxon>
        <taxon>lamiids</taxon>
        <taxon>Lamiales</taxon>
        <taxon>Orobanchaceae</taxon>
        <taxon>Buchnereae</taxon>
        <taxon>Striga</taxon>
    </lineage>
</organism>
<keyword evidence="4 5" id="KW-0472">Membrane</keyword>
<name>A0A9N7QZS8_STRHE</name>
<dbReference type="InterPro" id="IPR006634">
    <property type="entry name" value="TLC-dom"/>
</dbReference>
<dbReference type="PANTHER" id="PTHR12560:SF0">
    <property type="entry name" value="LD18904P"/>
    <property type="match status" value="1"/>
</dbReference>
<dbReference type="InterPro" id="IPR016439">
    <property type="entry name" value="Lag1/Lac1-like"/>
</dbReference>
<accession>A0A9N7QZS8</accession>
<keyword evidence="8" id="KW-1185">Reference proteome</keyword>
<dbReference type="GO" id="GO:0050291">
    <property type="term" value="F:sphingosine N-acyltransferase activity"/>
    <property type="evidence" value="ECO:0007669"/>
    <property type="project" value="InterPro"/>
</dbReference>
<feature type="domain" description="TLC" evidence="6">
    <location>
        <begin position="1"/>
        <end position="54"/>
    </location>
</feature>
<proteinExistence type="predicted"/>